<feature type="compositionally biased region" description="Polar residues" evidence="1">
    <location>
        <begin position="1203"/>
        <end position="1214"/>
    </location>
</feature>
<protein>
    <submittedName>
        <fullName evidence="2">Uncharacterized protein</fullName>
    </submittedName>
</protein>
<reference evidence="2 3" key="1">
    <citation type="submission" date="2018-11" db="EMBL/GenBank/DDBJ databases">
        <authorList>
            <consortium name="Pathogen Informatics"/>
        </authorList>
    </citation>
    <scope>NUCLEOTIDE SEQUENCE [LARGE SCALE GENOMIC DNA]</scope>
    <source>
        <strain evidence="2 3">Egypt</strain>
    </source>
</reference>
<organism evidence="2 3">
    <name type="scientific">Echinostoma caproni</name>
    <dbReference type="NCBI Taxonomy" id="27848"/>
    <lineage>
        <taxon>Eukaryota</taxon>
        <taxon>Metazoa</taxon>
        <taxon>Spiralia</taxon>
        <taxon>Lophotrochozoa</taxon>
        <taxon>Platyhelminthes</taxon>
        <taxon>Trematoda</taxon>
        <taxon>Digenea</taxon>
        <taxon>Plagiorchiida</taxon>
        <taxon>Echinostomata</taxon>
        <taxon>Echinostomatoidea</taxon>
        <taxon>Echinostomatidae</taxon>
        <taxon>Echinostoma</taxon>
    </lineage>
</organism>
<feature type="region of interest" description="Disordered" evidence="1">
    <location>
        <begin position="414"/>
        <end position="436"/>
    </location>
</feature>
<feature type="compositionally biased region" description="Polar residues" evidence="1">
    <location>
        <begin position="646"/>
        <end position="655"/>
    </location>
</feature>
<feature type="region of interest" description="Disordered" evidence="1">
    <location>
        <begin position="166"/>
        <end position="198"/>
    </location>
</feature>
<keyword evidence="3" id="KW-1185">Reference proteome</keyword>
<name>A0A3P8HME6_9TREM</name>
<proteinExistence type="predicted"/>
<gene>
    <name evidence="2" type="ORF">ECPE_LOCUS8479</name>
</gene>
<feature type="region of interest" description="Disordered" evidence="1">
    <location>
        <begin position="1197"/>
        <end position="1233"/>
    </location>
</feature>
<evidence type="ECO:0000313" key="3">
    <source>
        <dbReference type="Proteomes" id="UP000272942"/>
    </source>
</evidence>
<feature type="region of interest" description="Disordered" evidence="1">
    <location>
        <begin position="571"/>
        <end position="668"/>
    </location>
</feature>
<accession>A0A3P8HME6</accession>
<evidence type="ECO:0000256" key="1">
    <source>
        <dbReference type="SAM" id="MobiDB-lite"/>
    </source>
</evidence>
<feature type="compositionally biased region" description="Basic and acidic residues" evidence="1">
    <location>
        <begin position="1410"/>
        <end position="1426"/>
    </location>
</feature>
<dbReference type="EMBL" id="UZAN01046025">
    <property type="protein sequence ID" value="VDP83614.1"/>
    <property type="molecule type" value="Genomic_DNA"/>
</dbReference>
<evidence type="ECO:0000313" key="2">
    <source>
        <dbReference type="EMBL" id="VDP83614.1"/>
    </source>
</evidence>
<feature type="region of interest" description="Disordered" evidence="1">
    <location>
        <begin position="1395"/>
        <end position="1426"/>
    </location>
</feature>
<feature type="compositionally biased region" description="Polar residues" evidence="1">
    <location>
        <begin position="586"/>
        <end position="597"/>
    </location>
</feature>
<dbReference type="OrthoDB" id="6244852at2759"/>
<dbReference type="Proteomes" id="UP000272942">
    <property type="component" value="Unassembled WGS sequence"/>
</dbReference>
<sequence>MIKLVSTNKELANAVARTEDPMSSDALAQIESSIRGQLSGFMELSATARQLSLQSRVVAPLHYRTPLPEGRHSANLLASIRLSSDSWLHRGDPVRVWKTSTIASDLLHEWAAETPDGTQATTLPAACLWLTSPESSPPSSTREHASRITVYTGQAEDGVVGQQQMKHLETEDAGDEGDSTSNQSDERRSRRKQKPRVNLFSNNKAAAARFQTMLFGAWTDTIGDWAALLIPTYHSHLESLLKFKGDIKTTRKKEMEDLKSELPYLVDYGDVHMRKALHELRARQIIQTVRDDLIQPDELLQLLKTLDAWNKLRIQLLDARKAASPRSLSHEALKSAQTAQARRLHSFDVRTVSDSRTEVKPQMMEVTYPLSTEREISQIEELVTSFAEPAPRTYRVLTEGKAQFVEAEHAIPDHELHPIPIPSKRAQSQPAKSSKAEKKDLMTQINTPYIPTLVHCPKCDLEYEVDLYRSPNDVMAQAIEPIYYQTRPGSTIGYSPRFAHTKQQNGTGRLVSEDLSTSTANVRPADSMPALSTAQEIPKYITADSSVSSRSRAAESGFKLRKRLGRWNKHRPHSFSTVTGGGITTPGLTDTTGSSGIDSLPATPTLEESAKRSRHGRVKKSADKSRPKTGGISIFRWGRKRKATPESISPGTESVGTEPGPSEVCSPLMTDRHSALHVQTELSQPDSNATLTDQETPQAALATPIIRSRSWIQHGTPWGYGPPLHEHWHPSTEYVITQERPRVQYAQSHSERLRNKAARPRIGSGGYFASVDSDHSLSVDYSPTHQLMDSGIQTDTDLTAGMADVKPKRETKQTQVGENKRSQELCAKCQVQTKLYPPIHQAVQCGVCATQLTQIGVGVDNELTKIRQSSVSCQVGIDVSPKPDRVQVWDVSCQIGMLKRNQGTDMDQFKLQSNYPVEKENLETNAVATQTIPDAKSCLVESFGYRKQPRMLYSTSCQVGQIVRTIASGPEHLEAVQLLDESIERYATETDNPSPRQACTMVGKKLQVGKPWSDDLRPVVQQSSALSNEVVCTADRSQGSPKPPPKVSYTECEVQTNITGEVIPYKRPNCERCIQTDCQLDHDQQESKSHVPALVSGLTKETNQTVMCADSTWRILRGPAMSDVSTMVGRQTTVSQQQTELNAQEVETALRQMERASKSVITHAMHPKQKQAEQKLHVLDDKVESRPAVCTRAKRIQKGSPMLHSTSSDKQLQVTCPKVEEEKRKDLRSGRPLRSQRRCYQRVVVNVGLYDTSSSNSGGGGGGLTRKSLFDYKYPDQTTGSSMSDTEDVIETTARPVRISQSSHGRCISVPSKSVSMCFHFDRQPECCENKHQGTKLYQKHKRHNNEASDPHGQRSWSFDDLRTCGSNWEKTTTVEENDTHYVWTESSDRGGIQLGNCPGIERSASGARRRIDQLRNRHENYPYHY</sequence>
<feature type="compositionally biased region" description="Basic and acidic residues" evidence="1">
    <location>
        <begin position="1218"/>
        <end position="1229"/>
    </location>
</feature>